<dbReference type="Proteomes" id="UP000500806">
    <property type="component" value="Chromosome"/>
</dbReference>
<gene>
    <name evidence="1" type="ORF">DCO16_03010</name>
</gene>
<dbReference type="RefSeq" id="WP_173942287.1">
    <property type="nucleotide sequence ID" value="NZ_CP028941.1"/>
</dbReference>
<accession>A0A6M9PW75</accession>
<protein>
    <submittedName>
        <fullName evidence="1">Uncharacterized protein</fullName>
    </submittedName>
</protein>
<reference evidence="1 2" key="1">
    <citation type="submission" date="2018-04" db="EMBL/GenBank/DDBJ databases">
        <title>Polynucleobacter sp. LimPoW16 genome.</title>
        <authorList>
            <person name="Hahn M.W."/>
        </authorList>
    </citation>
    <scope>NUCLEOTIDE SEQUENCE [LARGE SCALE GENOMIC DNA]</scope>
    <source>
        <strain evidence="1 2">LimPoW16</strain>
    </source>
</reference>
<keyword evidence="2" id="KW-1185">Reference proteome</keyword>
<evidence type="ECO:0000313" key="2">
    <source>
        <dbReference type="Proteomes" id="UP000500806"/>
    </source>
</evidence>
<dbReference type="AlphaFoldDB" id="A0A6M9PW75"/>
<dbReference type="EMBL" id="CP028941">
    <property type="protein sequence ID" value="QKM62136.1"/>
    <property type="molecule type" value="Genomic_DNA"/>
</dbReference>
<proteinExistence type="predicted"/>
<dbReference type="KEGG" id="pani:DCO16_03010"/>
<evidence type="ECO:0000313" key="1">
    <source>
        <dbReference type="EMBL" id="QKM62136.1"/>
    </source>
</evidence>
<name>A0A6M9PW75_9BURK</name>
<sequence length="133" mass="15406">MYKKLTFKHRFKGYYFSHLIKKKLFMQVFFSSLLVIVVLTSSNLSFAQAISNDFQKNCAREQLKEHRGIKGKALTESDFAEYCTCQAEFISNNATSQQINDLIKSPKIKPQWLITVEQKAMNFCVSSDSKMRT</sequence>
<organism evidence="1 2">
    <name type="scientific">Polynucleobacter antarcticus</name>
    <dbReference type="NCBI Taxonomy" id="1743162"/>
    <lineage>
        <taxon>Bacteria</taxon>
        <taxon>Pseudomonadati</taxon>
        <taxon>Pseudomonadota</taxon>
        <taxon>Betaproteobacteria</taxon>
        <taxon>Burkholderiales</taxon>
        <taxon>Burkholderiaceae</taxon>
        <taxon>Polynucleobacter</taxon>
    </lineage>
</organism>